<protein>
    <submittedName>
        <fullName evidence="1">Uncharacterized protein</fullName>
    </submittedName>
</protein>
<sequence>MRTLWFIPQGVRRIGPEEYTGYQGGIASTLTPISKHQAAAVIAQGGHRARELVSLLEGLGFEPELDGSETWDKASLVGEGFNRFDKGFNGRIHQISARFSGPPTEFDDLIRRFAAMPSTVVTRTREDSSAKTRDLEVLLGDRYGHSARIDVQQRKDSGLISARLQVTSRAFFYRWDKRDGVWSILARGRGESLEEQQAREIERLGFRRRRSWPVHDAPPGGLLESEAADRIRLYLVGAGVDTDAMSFTPQRREGGWDVAIAGGPTSALDALHITDDGHIGPREH</sequence>
<accession>A0ABX8CPS6</accession>
<gene>
    <name evidence="1" type="ORF">KHQ06_01715</name>
</gene>
<evidence type="ECO:0000313" key="1">
    <source>
        <dbReference type="EMBL" id="QVI21905.1"/>
    </source>
</evidence>
<keyword evidence="2" id="KW-1185">Reference proteome</keyword>
<organism evidence="1 2">
    <name type="scientific">Nocardia tengchongensis</name>
    <dbReference type="NCBI Taxonomy" id="2055889"/>
    <lineage>
        <taxon>Bacteria</taxon>
        <taxon>Bacillati</taxon>
        <taxon>Actinomycetota</taxon>
        <taxon>Actinomycetes</taxon>
        <taxon>Mycobacteriales</taxon>
        <taxon>Nocardiaceae</taxon>
        <taxon>Nocardia</taxon>
    </lineage>
</organism>
<dbReference type="Proteomes" id="UP000683310">
    <property type="component" value="Chromosome"/>
</dbReference>
<evidence type="ECO:0000313" key="2">
    <source>
        <dbReference type="Proteomes" id="UP000683310"/>
    </source>
</evidence>
<reference evidence="1 2" key="1">
    <citation type="submission" date="2021-04" db="EMBL/GenBank/DDBJ databases">
        <title>Nocardia tengchongensis.</title>
        <authorList>
            <person name="Zhuang k."/>
            <person name="Ran Y."/>
            <person name="Li W."/>
        </authorList>
    </citation>
    <scope>NUCLEOTIDE SEQUENCE [LARGE SCALE GENOMIC DNA]</scope>
    <source>
        <strain evidence="1 2">CFH S0057</strain>
    </source>
</reference>
<proteinExistence type="predicted"/>
<dbReference type="EMBL" id="CP074371">
    <property type="protein sequence ID" value="QVI21905.1"/>
    <property type="molecule type" value="Genomic_DNA"/>
</dbReference>
<name>A0ABX8CPS6_9NOCA</name>